<dbReference type="AlphaFoldDB" id="A0A2H0BG05"/>
<organism evidence="2 3">
    <name type="scientific">candidate division WWE3 bacterium CG22_combo_CG10-13_8_21_14_all_39_12</name>
    <dbReference type="NCBI Taxonomy" id="1975094"/>
    <lineage>
        <taxon>Bacteria</taxon>
        <taxon>Katanobacteria</taxon>
    </lineage>
</organism>
<name>A0A2H0BG05_UNCKA</name>
<sequence length="295" mass="33181">MTKYSKNRSKRIIATVVIVTLLAVGFVVRDEIYHLGSEKITAIQNADITFNFDDLKAYIWKTTEPDGDQSEVILKIGLVSDSHGYNENIKKSLAEMKGNDVDRVIHLGDFTAGGEEESFAGAYEYLEASDLPYTVIPGDHDFNWIPEHSRINYEHYFGESYSQLIDLGAIKLILFDNSVENGKNGIGWLEDTLHSQSFESIIIFFSAKPLYNPYFSSKNDPLGSEIIDLLVKYGVKYAVAGDTHVFAEYEDQSYEFNLITVGAVGAYKSPLPQWVLMDVYNNGNVVFTPHPLVDF</sequence>
<dbReference type="PANTHER" id="PTHR43143">
    <property type="entry name" value="METALLOPHOSPHOESTERASE, CALCINEURIN SUPERFAMILY"/>
    <property type="match status" value="1"/>
</dbReference>
<dbReference type="InterPro" id="IPR051918">
    <property type="entry name" value="STPP_CPPED1"/>
</dbReference>
<reference evidence="2 3" key="1">
    <citation type="submission" date="2017-09" db="EMBL/GenBank/DDBJ databases">
        <title>Depth-based differentiation of microbial function through sediment-hosted aquifers and enrichment of novel symbionts in the deep terrestrial subsurface.</title>
        <authorList>
            <person name="Probst A.J."/>
            <person name="Ladd B."/>
            <person name="Jarett J.K."/>
            <person name="Geller-Mcgrath D.E."/>
            <person name="Sieber C.M."/>
            <person name="Emerson J.B."/>
            <person name="Anantharaman K."/>
            <person name="Thomas B.C."/>
            <person name="Malmstrom R."/>
            <person name="Stieglmeier M."/>
            <person name="Klingl A."/>
            <person name="Woyke T."/>
            <person name="Ryan C.M."/>
            <person name="Banfield J.F."/>
        </authorList>
    </citation>
    <scope>NUCLEOTIDE SEQUENCE [LARGE SCALE GENOMIC DNA]</scope>
    <source>
        <strain evidence="2">CG22_combo_CG10-13_8_21_14_all_39_12</strain>
    </source>
</reference>
<comment type="caution">
    <text evidence="2">The sequence shown here is derived from an EMBL/GenBank/DDBJ whole genome shotgun (WGS) entry which is preliminary data.</text>
</comment>
<dbReference type="SUPFAM" id="SSF56300">
    <property type="entry name" value="Metallo-dependent phosphatases"/>
    <property type="match status" value="1"/>
</dbReference>
<dbReference type="PANTHER" id="PTHR43143:SF1">
    <property type="entry name" value="SERINE_THREONINE-PROTEIN PHOSPHATASE CPPED1"/>
    <property type="match status" value="1"/>
</dbReference>
<dbReference type="InterPro" id="IPR004843">
    <property type="entry name" value="Calcineurin-like_PHP"/>
</dbReference>
<protein>
    <recommendedName>
        <fullName evidence="1">Calcineurin-like phosphoesterase domain-containing protein</fullName>
    </recommendedName>
</protein>
<evidence type="ECO:0000259" key="1">
    <source>
        <dbReference type="Pfam" id="PF00149"/>
    </source>
</evidence>
<dbReference type="Pfam" id="PF00149">
    <property type="entry name" value="Metallophos"/>
    <property type="match status" value="1"/>
</dbReference>
<dbReference type="GO" id="GO:0016787">
    <property type="term" value="F:hydrolase activity"/>
    <property type="evidence" value="ECO:0007669"/>
    <property type="project" value="InterPro"/>
</dbReference>
<dbReference type="Proteomes" id="UP000228495">
    <property type="component" value="Unassembled WGS sequence"/>
</dbReference>
<dbReference type="Gene3D" id="3.60.21.10">
    <property type="match status" value="1"/>
</dbReference>
<evidence type="ECO:0000313" key="2">
    <source>
        <dbReference type="EMBL" id="PIP56606.1"/>
    </source>
</evidence>
<evidence type="ECO:0000313" key="3">
    <source>
        <dbReference type="Proteomes" id="UP000228495"/>
    </source>
</evidence>
<dbReference type="InterPro" id="IPR029052">
    <property type="entry name" value="Metallo-depent_PP-like"/>
</dbReference>
<gene>
    <name evidence="2" type="ORF">COX05_02230</name>
</gene>
<feature type="domain" description="Calcineurin-like phosphoesterase" evidence="1">
    <location>
        <begin position="74"/>
        <end position="245"/>
    </location>
</feature>
<dbReference type="EMBL" id="PCSU01000034">
    <property type="protein sequence ID" value="PIP56606.1"/>
    <property type="molecule type" value="Genomic_DNA"/>
</dbReference>
<accession>A0A2H0BG05</accession>
<proteinExistence type="predicted"/>